<keyword evidence="2" id="KW-0732">Signal</keyword>
<evidence type="ECO:0000313" key="3">
    <source>
        <dbReference type="EMBL" id="MDL0430130.1"/>
    </source>
</evidence>
<accession>A0ABT7I7U3</accession>
<dbReference type="EMBL" id="JASSVS010000001">
    <property type="protein sequence ID" value="MDL0430130.1"/>
    <property type="molecule type" value="Genomic_DNA"/>
</dbReference>
<comment type="caution">
    <text evidence="3">The sequence shown here is derived from an EMBL/GenBank/DDBJ whole genome shotgun (WGS) entry which is preliminary data.</text>
</comment>
<dbReference type="Proteomes" id="UP001227964">
    <property type="component" value="Unassembled WGS sequence"/>
</dbReference>
<evidence type="ECO:0000256" key="2">
    <source>
        <dbReference type="SAM" id="SignalP"/>
    </source>
</evidence>
<keyword evidence="4" id="KW-1185">Reference proteome</keyword>
<organism evidence="3 4">
    <name type="scientific">Marinobacter azerbaijanicus</name>
    <dbReference type="NCBI Taxonomy" id="3050455"/>
    <lineage>
        <taxon>Bacteria</taxon>
        <taxon>Pseudomonadati</taxon>
        <taxon>Pseudomonadota</taxon>
        <taxon>Gammaproteobacteria</taxon>
        <taxon>Pseudomonadales</taxon>
        <taxon>Marinobacteraceae</taxon>
        <taxon>Marinobacter</taxon>
    </lineage>
</organism>
<comment type="similarity">
    <text evidence="1">Belongs to the bacterial solute-binding protein 3 family.</text>
</comment>
<evidence type="ECO:0000256" key="1">
    <source>
        <dbReference type="ARBA" id="ARBA00010333"/>
    </source>
</evidence>
<evidence type="ECO:0000313" key="4">
    <source>
        <dbReference type="Proteomes" id="UP001227964"/>
    </source>
</evidence>
<gene>
    <name evidence="3" type="ORF">QPM17_03280</name>
</gene>
<feature type="chain" id="PRO_5046981236" evidence="2">
    <location>
        <begin position="28"/>
        <end position="264"/>
    </location>
</feature>
<dbReference type="PANTHER" id="PTHR35936">
    <property type="entry name" value="MEMBRANE-BOUND LYTIC MUREIN TRANSGLYCOSYLASE F"/>
    <property type="match status" value="1"/>
</dbReference>
<dbReference type="PANTHER" id="PTHR35936:SF25">
    <property type="entry name" value="ABC TRANSPORTER SUBSTRATE-BINDING PROTEIN"/>
    <property type="match status" value="1"/>
</dbReference>
<name>A0ABT7I7U3_9GAMM</name>
<protein>
    <submittedName>
        <fullName evidence="3">Transporter substrate-binding domain-containing protein</fullName>
    </submittedName>
</protein>
<sequence length="264" mass="28877">MVTRFPVLIAGCILVATLIAGLPSVSAAGVEEEVVTFAIPDVWPWAYEGDNGEPQGSLVEVAERLSELTGIPVVPRLRPQRRAIVELRNGTANFTILFQNPQLDVEAINVISVTRVNILLAAMAESEYPLTLSELKGRRVAYIRGTYLGEAFERDADVVKVPVTAISQAVELLSLGRISAILASDHNIYRTLSSLNLNRDLLRYHEHVPGQVGTLYMSRAASRPEAASRFSEAVQQMEADGELHRIFYGRAINAGQPKTLLSSQ</sequence>
<dbReference type="RefSeq" id="WP_285388701.1">
    <property type="nucleotide sequence ID" value="NZ_JASSVS010000001.1"/>
</dbReference>
<dbReference type="Gene3D" id="3.40.190.10">
    <property type="entry name" value="Periplasmic binding protein-like II"/>
    <property type="match status" value="2"/>
</dbReference>
<reference evidence="3 4" key="1">
    <citation type="submission" date="2023-06" db="EMBL/GenBank/DDBJ databases">
        <title>Marinobacter azerbaijanicus a moderately halophilic, isolated from Urmia Lake in Azerbaijan region of Iran.</title>
        <authorList>
            <person name="Sanchez-Porro C."/>
            <person name="Aghdam E.M."/>
            <person name="Saheb S.M."/>
            <person name="Tarhriz V."/>
            <person name="Kazemi E."/>
            <person name="Ammozegar M.A."/>
            <person name="Ventosa A."/>
            <person name="Hejazi M.S."/>
        </authorList>
    </citation>
    <scope>NUCLEOTIDE SEQUENCE [LARGE SCALE GENOMIC DNA]</scope>
    <source>
        <strain evidence="3 4">TBZ242</strain>
    </source>
</reference>
<proteinExistence type="inferred from homology"/>
<feature type="signal peptide" evidence="2">
    <location>
        <begin position="1"/>
        <end position="27"/>
    </location>
</feature>
<dbReference type="SUPFAM" id="SSF53850">
    <property type="entry name" value="Periplasmic binding protein-like II"/>
    <property type="match status" value="1"/>
</dbReference>